<dbReference type="AlphaFoldDB" id="A0A9N9BSE4"/>
<evidence type="ECO:0000256" key="1">
    <source>
        <dbReference type="SAM" id="MobiDB-lite"/>
    </source>
</evidence>
<accession>A0A9N9BSE4</accession>
<keyword evidence="3" id="KW-1185">Reference proteome</keyword>
<feature type="region of interest" description="Disordered" evidence="1">
    <location>
        <begin position="307"/>
        <end position="327"/>
    </location>
</feature>
<protein>
    <submittedName>
        <fullName evidence="2">12018_t:CDS:1</fullName>
    </submittedName>
</protein>
<evidence type="ECO:0000313" key="3">
    <source>
        <dbReference type="Proteomes" id="UP000789570"/>
    </source>
</evidence>
<feature type="region of interest" description="Disordered" evidence="1">
    <location>
        <begin position="114"/>
        <end position="134"/>
    </location>
</feature>
<feature type="compositionally biased region" description="Acidic residues" evidence="1">
    <location>
        <begin position="117"/>
        <end position="134"/>
    </location>
</feature>
<dbReference type="Proteomes" id="UP000789570">
    <property type="component" value="Unassembled WGS sequence"/>
</dbReference>
<gene>
    <name evidence="2" type="ORF">FCALED_LOCUS7512</name>
</gene>
<sequence>MRKYRGKILSINIDNTISRGTQTIGNLDSSIFVAKRYYEEEDNYEEEQELTKRVRFNEEKSKKKLSLGKKVVYLNFCPQKITPFMRSNRVNFISLGDILPDGTKIKKSASFNLFRSDDDDPSEEHDSEDSEQDDDEMFHLLKKLSILYLVVEKNGSCPLAKMLVMLLPETYPQMQRQFKRRIHQPQKVPHYVTNSVGHLYKSNYFDWTWTISLVTRILANTGYGSSRIIDLSTNMKDWFSVNDRKFMIKNHNAMLQVPAMENEESSFVTIVENICAFFRVYLFSRKMGRNPTTIRRIIDRYKKTGKTENLPRLGRPPALDDNEKMHL</sequence>
<organism evidence="2 3">
    <name type="scientific">Funneliformis caledonium</name>
    <dbReference type="NCBI Taxonomy" id="1117310"/>
    <lineage>
        <taxon>Eukaryota</taxon>
        <taxon>Fungi</taxon>
        <taxon>Fungi incertae sedis</taxon>
        <taxon>Mucoromycota</taxon>
        <taxon>Glomeromycotina</taxon>
        <taxon>Glomeromycetes</taxon>
        <taxon>Glomerales</taxon>
        <taxon>Glomeraceae</taxon>
        <taxon>Funneliformis</taxon>
    </lineage>
</organism>
<name>A0A9N9BSE4_9GLOM</name>
<comment type="caution">
    <text evidence="2">The sequence shown here is derived from an EMBL/GenBank/DDBJ whole genome shotgun (WGS) entry which is preliminary data.</text>
</comment>
<evidence type="ECO:0000313" key="2">
    <source>
        <dbReference type="EMBL" id="CAG8579328.1"/>
    </source>
</evidence>
<reference evidence="2" key="1">
    <citation type="submission" date="2021-06" db="EMBL/GenBank/DDBJ databases">
        <authorList>
            <person name="Kallberg Y."/>
            <person name="Tangrot J."/>
            <person name="Rosling A."/>
        </authorList>
    </citation>
    <scope>NUCLEOTIDE SEQUENCE</scope>
    <source>
        <strain evidence="2">UK204</strain>
    </source>
</reference>
<proteinExistence type="predicted"/>
<dbReference type="EMBL" id="CAJVPQ010002002">
    <property type="protein sequence ID" value="CAG8579328.1"/>
    <property type="molecule type" value="Genomic_DNA"/>
</dbReference>